<gene>
    <name evidence="3" type="ORF">GCM10017764_03970</name>
</gene>
<evidence type="ECO:0000313" key="3">
    <source>
        <dbReference type="EMBL" id="GHE23429.1"/>
    </source>
</evidence>
<feature type="domain" description="Endonuclease/exonuclease/phosphatase" evidence="2">
    <location>
        <begin position="35"/>
        <end position="304"/>
    </location>
</feature>
<evidence type="ECO:0000313" key="4">
    <source>
        <dbReference type="Proteomes" id="UP000620550"/>
    </source>
</evidence>
<evidence type="ECO:0000256" key="1">
    <source>
        <dbReference type="SAM" id="SignalP"/>
    </source>
</evidence>
<evidence type="ECO:0000259" key="2">
    <source>
        <dbReference type="Pfam" id="PF03372"/>
    </source>
</evidence>
<dbReference type="PANTHER" id="PTHR12121">
    <property type="entry name" value="CARBON CATABOLITE REPRESSOR PROTEIN 4"/>
    <property type="match status" value="1"/>
</dbReference>
<feature type="signal peptide" evidence="1">
    <location>
        <begin position="1"/>
        <end position="28"/>
    </location>
</feature>
<dbReference type="PANTHER" id="PTHR12121:SF36">
    <property type="entry name" value="ENDONUCLEASE_EXONUCLEASE_PHOSPHATASE DOMAIN-CONTAINING PROTEIN"/>
    <property type="match status" value="1"/>
</dbReference>
<protein>
    <submittedName>
        <fullName evidence="3">Endonuclease</fullName>
    </submittedName>
</protein>
<dbReference type="InterPro" id="IPR050410">
    <property type="entry name" value="CCR4/nocturin_mRNA_transcr"/>
</dbReference>
<proteinExistence type="predicted"/>
<dbReference type="Pfam" id="PF03372">
    <property type="entry name" value="Exo_endo_phos"/>
    <property type="match status" value="1"/>
</dbReference>
<keyword evidence="3" id="KW-0378">Hydrolase</keyword>
<organism evidence="3 4">
    <name type="scientific">Sphingobacterium griseoflavum</name>
    <dbReference type="NCBI Taxonomy" id="1474952"/>
    <lineage>
        <taxon>Bacteria</taxon>
        <taxon>Pseudomonadati</taxon>
        <taxon>Bacteroidota</taxon>
        <taxon>Sphingobacteriia</taxon>
        <taxon>Sphingobacteriales</taxon>
        <taxon>Sphingobacteriaceae</taxon>
        <taxon>Sphingobacterium</taxon>
    </lineage>
</organism>
<feature type="chain" id="PRO_5046852903" evidence="1">
    <location>
        <begin position="29"/>
        <end position="313"/>
    </location>
</feature>
<dbReference type="Gene3D" id="3.60.10.10">
    <property type="entry name" value="Endonuclease/exonuclease/phosphatase"/>
    <property type="match status" value="1"/>
</dbReference>
<sequence>MNNMNHLKVYLLAFLVSVMLLVAMTVHAQSLTVGSYNIRYDNKGDRQNGNGWPQRLPVITSIVKNVDFDVFGAQEVLHHQLLQLDSLIGDTYGYVGVGRDDGRTKGEYAPIFYKKERFDAVSNGVFWLSDTPDEPSKGWDAALPRICTWLQLEDNSSKKRFWYFNLHMDHVGVKAREESCKLVLKKIQKMVKSDEIAILTGDFNVDQENPMYQILVGSSQLRDSYVVADYRYAWNGTFNAFDANLFTNSRIDHVFVTPNVQVDKYAVLTDTYRSPKGEEKEIKKGDFPKELSFKDYLVRMPSDHFPVVVDLRF</sequence>
<keyword evidence="3" id="KW-0540">Nuclease</keyword>
<keyword evidence="4" id="KW-1185">Reference proteome</keyword>
<reference evidence="4" key="1">
    <citation type="journal article" date="2019" name="Int. J. Syst. Evol. Microbiol.">
        <title>The Global Catalogue of Microorganisms (GCM) 10K type strain sequencing project: providing services to taxonomists for standard genome sequencing and annotation.</title>
        <authorList>
            <consortium name="The Broad Institute Genomics Platform"/>
            <consortium name="The Broad Institute Genome Sequencing Center for Infectious Disease"/>
            <person name="Wu L."/>
            <person name="Ma J."/>
        </authorList>
    </citation>
    <scope>NUCLEOTIDE SEQUENCE [LARGE SCALE GENOMIC DNA]</scope>
    <source>
        <strain evidence="4">CGMCC 1.12966</strain>
    </source>
</reference>
<accession>A0ABQ3HT78</accession>
<name>A0ABQ3HT78_9SPHI</name>
<dbReference type="InterPro" id="IPR036691">
    <property type="entry name" value="Endo/exonu/phosph_ase_sf"/>
</dbReference>
<dbReference type="EMBL" id="BNAF01000001">
    <property type="protein sequence ID" value="GHE23429.1"/>
    <property type="molecule type" value="Genomic_DNA"/>
</dbReference>
<dbReference type="SUPFAM" id="SSF56219">
    <property type="entry name" value="DNase I-like"/>
    <property type="match status" value="1"/>
</dbReference>
<dbReference type="InterPro" id="IPR005135">
    <property type="entry name" value="Endo/exonuclease/phosphatase"/>
</dbReference>
<dbReference type="CDD" id="cd09083">
    <property type="entry name" value="EEP-1"/>
    <property type="match status" value="1"/>
</dbReference>
<dbReference type="Proteomes" id="UP000620550">
    <property type="component" value="Unassembled WGS sequence"/>
</dbReference>
<keyword evidence="1" id="KW-0732">Signal</keyword>
<keyword evidence="3" id="KW-0255">Endonuclease</keyword>
<comment type="caution">
    <text evidence="3">The sequence shown here is derived from an EMBL/GenBank/DDBJ whole genome shotgun (WGS) entry which is preliminary data.</text>
</comment>
<dbReference type="GO" id="GO:0004519">
    <property type="term" value="F:endonuclease activity"/>
    <property type="evidence" value="ECO:0007669"/>
    <property type="project" value="UniProtKB-KW"/>
</dbReference>